<evidence type="ECO:0000256" key="10">
    <source>
        <dbReference type="ARBA" id="ARBA00023027"/>
    </source>
</evidence>
<dbReference type="GO" id="GO:0020037">
    <property type="term" value="F:heme binding"/>
    <property type="evidence" value="ECO:0007669"/>
    <property type="project" value="InterPro"/>
</dbReference>
<organism evidence="17 18">
    <name type="scientific">Asaia bogorensis</name>
    <dbReference type="NCBI Taxonomy" id="91915"/>
    <lineage>
        <taxon>Bacteria</taxon>
        <taxon>Pseudomonadati</taxon>
        <taxon>Pseudomonadota</taxon>
        <taxon>Alphaproteobacteria</taxon>
        <taxon>Acetobacterales</taxon>
        <taxon>Acetobacteraceae</taxon>
        <taxon>Asaia</taxon>
    </lineage>
</organism>
<dbReference type="Gene3D" id="1.10.490.10">
    <property type="entry name" value="Globins"/>
    <property type="match status" value="1"/>
</dbReference>
<evidence type="ECO:0000256" key="7">
    <source>
        <dbReference type="ARBA" id="ARBA00022723"/>
    </source>
</evidence>
<dbReference type="PANTHER" id="PTHR43396">
    <property type="entry name" value="FLAVOHEMOPROTEIN"/>
    <property type="match status" value="1"/>
</dbReference>
<keyword evidence="9" id="KW-0408">Iron</keyword>
<evidence type="ECO:0000256" key="5">
    <source>
        <dbReference type="ARBA" id="ARBA00022617"/>
    </source>
</evidence>
<dbReference type="GO" id="GO:0046872">
    <property type="term" value="F:metal ion binding"/>
    <property type="evidence" value="ECO:0007669"/>
    <property type="project" value="UniProtKB-KW"/>
</dbReference>
<dbReference type="GO" id="GO:0071949">
    <property type="term" value="F:FAD binding"/>
    <property type="evidence" value="ECO:0007669"/>
    <property type="project" value="TreeGrafter"/>
</dbReference>
<protein>
    <recommendedName>
        <fullName evidence="3">nitric oxide dioxygenase</fullName>
        <ecNumber evidence="3">1.14.12.17</ecNumber>
    </recommendedName>
</protein>
<dbReference type="InterPro" id="IPR039261">
    <property type="entry name" value="FNR_nucleotide-bd"/>
</dbReference>
<evidence type="ECO:0000313" key="17">
    <source>
        <dbReference type="EMBL" id="CDG38819.1"/>
    </source>
</evidence>
<evidence type="ECO:0000256" key="14">
    <source>
        <dbReference type="RuleBase" id="RU000356"/>
    </source>
</evidence>
<keyword evidence="7" id="KW-0479">Metal-binding</keyword>
<comment type="function">
    <text evidence="11">Is involved in NO detoxification in an aerobic process, termed nitric oxide dioxygenase (NOD) reaction that utilizes O(2) and NAD(P)H to convert NO to nitrate, which protects the bacterium from various noxious nitrogen compounds. Therefore, plays a central role in the inducible response to nitrosative stress.</text>
</comment>
<dbReference type="PROSITE" id="PS51384">
    <property type="entry name" value="FAD_FR"/>
    <property type="match status" value="1"/>
</dbReference>
<dbReference type="InterPro" id="IPR012292">
    <property type="entry name" value="Globin/Proto"/>
</dbReference>
<dbReference type="Pfam" id="PF00042">
    <property type="entry name" value="Globin"/>
    <property type="match status" value="1"/>
</dbReference>
<evidence type="ECO:0000259" key="16">
    <source>
        <dbReference type="PROSITE" id="PS51384"/>
    </source>
</evidence>
<dbReference type="Proteomes" id="UP000027583">
    <property type="component" value="Unassembled WGS sequence"/>
</dbReference>
<dbReference type="GO" id="GO:0005344">
    <property type="term" value="F:oxygen carrier activity"/>
    <property type="evidence" value="ECO:0007669"/>
    <property type="project" value="UniProtKB-KW"/>
</dbReference>
<comment type="catalytic activity">
    <reaction evidence="13">
        <text>2 nitric oxide + NADPH + 2 O2 = 2 nitrate + NADP(+) + H(+)</text>
        <dbReference type="Rhea" id="RHEA:19465"/>
        <dbReference type="ChEBI" id="CHEBI:15378"/>
        <dbReference type="ChEBI" id="CHEBI:15379"/>
        <dbReference type="ChEBI" id="CHEBI:16480"/>
        <dbReference type="ChEBI" id="CHEBI:17632"/>
        <dbReference type="ChEBI" id="CHEBI:57783"/>
        <dbReference type="ChEBI" id="CHEBI:58349"/>
        <dbReference type="EC" id="1.14.12.17"/>
    </reaction>
</comment>
<dbReference type="GO" id="GO:0046210">
    <property type="term" value="P:nitric oxide catabolic process"/>
    <property type="evidence" value="ECO:0007669"/>
    <property type="project" value="TreeGrafter"/>
</dbReference>
<keyword evidence="5 14" id="KW-0349">Heme</keyword>
<comment type="similarity">
    <text evidence="2">In the C-terminal section; belongs to the flavoprotein pyridine nucleotide cytochrome reductase family.</text>
</comment>
<proteinExistence type="inferred from homology"/>
<dbReference type="Pfam" id="PF00175">
    <property type="entry name" value="NAD_binding_1"/>
    <property type="match status" value="1"/>
</dbReference>
<dbReference type="InterPro" id="IPR008333">
    <property type="entry name" value="Cbr1-like_FAD-bd_dom"/>
</dbReference>
<dbReference type="PROSITE" id="PS01033">
    <property type="entry name" value="GLOBIN"/>
    <property type="match status" value="1"/>
</dbReference>
<dbReference type="InterPro" id="IPR000971">
    <property type="entry name" value="Globin"/>
</dbReference>
<dbReference type="InterPro" id="IPR017938">
    <property type="entry name" value="Riboflavin_synthase-like_b-brl"/>
</dbReference>
<dbReference type="Pfam" id="PF00970">
    <property type="entry name" value="FAD_binding_6"/>
    <property type="match status" value="1"/>
</dbReference>
<dbReference type="CDD" id="cd08922">
    <property type="entry name" value="FHb-globin"/>
    <property type="match status" value="1"/>
</dbReference>
<keyword evidence="17" id="KW-0560">Oxidoreductase</keyword>
<name>A0A060QCG6_9PROT</name>
<evidence type="ECO:0000256" key="1">
    <source>
        <dbReference type="ARBA" id="ARBA00001970"/>
    </source>
</evidence>
<comment type="cofactor">
    <cofactor evidence="1">
        <name>heme b</name>
        <dbReference type="ChEBI" id="CHEBI:60344"/>
    </cofactor>
</comment>
<reference evidence="17 18" key="1">
    <citation type="journal article" date="2014" name="Genome Biol. Evol.">
        <title>Acetic acid bacteria genomes reveal functional traits for adaptation to life in insect guts.</title>
        <authorList>
            <person name="Chouaia B."/>
            <person name="Gaiarsa S."/>
            <person name="Crotti E."/>
            <person name="Comandatore F."/>
            <person name="Degli Esposti M."/>
            <person name="Ricci I."/>
            <person name="Alma A."/>
            <person name="Favia G."/>
            <person name="Bandi C."/>
            <person name="Daffonchio D."/>
        </authorList>
    </citation>
    <scope>NUCLEOTIDE SEQUENCE [LARGE SCALE GENOMIC DNA]</scope>
    <source>
        <strain evidence="17 18">SF2.1</strain>
    </source>
</reference>
<reference evidence="17 18" key="2">
    <citation type="journal article" date="2014" name="PLoS ONE">
        <title>Evolution of mitochondria reconstructed from the energy metabolism of living bacteria.</title>
        <authorList>
            <person name="Degli Esposti M."/>
            <person name="Chouaia B."/>
            <person name="Comandatore F."/>
            <person name="Crotti E."/>
            <person name="Sassera D."/>
            <person name="Lievens P.M."/>
            <person name="Daffonchio D."/>
            <person name="Bandi C."/>
        </authorList>
    </citation>
    <scope>NUCLEOTIDE SEQUENCE [LARGE SCALE GENOMIC DNA]</scope>
    <source>
        <strain evidence="17 18">SF2.1</strain>
    </source>
</reference>
<dbReference type="InterPro" id="IPR017927">
    <property type="entry name" value="FAD-bd_FR_type"/>
</dbReference>
<dbReference type="eggNOG" id="COG1017">
    <property type="taxonomic scope" value="Bacteria"/>
</dbReference>
<dbReference type="InterPro" id="IPR001433">
    <property type="entry name" value="OxRdtase_FAD/NAD-bd"/>
</dbReference>
<gene>
    <name evidence="17" type="ORF">ASAP_0774</name>
</gene>
<dbReference type="eggNOG" id="COG1018">
    <property type="taxonomic scope" value="Bacteria"/>
</dbReference>
<dbReference type="RefSeq" id="WP_023977897.1">
    <property type="nucleotide sequence ID" value="NZ_CBLX010000004.1"/>
</dbReference>
<dbReference type="SUPFAM" id="SSF52343">
    <property type="entry name" value="Ferredoxin reductase-like, C-terminal NADP-linked domain"/>
    <property type="match status" value="1"/>
</dbReference>
<evidence type="ECO:0000256" key="2">
    <source>
        <dbReference type="ARBA" id="ARBA00006401"/>
    </source>
</evidence>
<evidence type="ECO:0000256" key="4">
    <source>
        <dbReference type="ARBA" id="ARBA00022575"/>
    </source>
</evidence>
<dbReference type="FunFam" id="1.10.490.10:FF:000003">
    <property type="entry name" value="Flavohemoprotein"/>
    <property type="match status" value="1"/>
</dbReference>
<evidence type="ECO:0000259" key="15">
    <source>
        <dbReference type="PROSITE" id="PS01033"/>
    </source>
</evidence>
<comment type="catalytic activity">
    <reaction evidence="12">
        <text>2 nitric oxide + NADH + 2 O2 = 2 nitrate + NAD(+) + H(+)</text>
        <dbReference type="Rhea" id="RHEA:19469"/>
        <dbReference type="ChEBI" id="CHEBI:15378"/>
        <dbReference type="ChEBI" id="CHEBI:15379"/>
        <dbReference type="ChEBI" id="CHEBI:16480"/>
        <dbReference type="ChEBI" id="CHEBI:17632"/>
        <dbReference type="ChEBI" id="CHEBI:57540"/>
        <dbReference type="ChEBI" id="CHEBI:57945"/>
        <dbReference type="EC" id="1.14.12.17"/>
    </reaction>
</comment>
<sequence length="397" mass="43159">MITPLKSGTAGIVKATIPALEAHGVEITKTMYGALMRDPAIAAMFNQTDQANGRQPHALAAAVLGYARHIEHPERLKAALSLIIERHVAVMVKPEQYPVVGRALLGAIKTVLGDAATPEIIDAWADAYRFLADVLIDREARIYAERAALPGGWREWRTFRVASKTKESDAVASFWLVPVDGKPVLRQEPGQFLTFRLDRDGLSTRRSYSISSAPDSSGYRISVKRDPLGKVSRWFHDVLKEGDALDVAPPAGDFTLARSGTSPVILVSAGIGITPFMSMILAAGDRKSSAAIRLVHGDHDFARMAFKSTFVDAATKPEACRIDLFSSSGEGNNLPVPSHKGHISAQWIFDQMEADTHVFVCGPRGFQRDLIGGLRQLGIPGAHLHHEFFGSDEPLPD</sequence>
<dbReference type="GO" id="GO:0071500">
    <property type="term" value="P:cellular response to nitrosative stress"/>
    <property type="evidence" value="ECO:0007669"/>
    <property type="project" value="TreeGrafter"/>
</dbReference>
<comment type="caution">
    <text evidence="17">The sequence shown here is derived from an EMBL/GenBank/DDBJ whole genome shotgun (WGS) entry which is preliminary data.</text>
</comment>
<dbReference type="CDD" id="cd06184">
    <property type="entry name" value="flavohem_like_fad_nad_binding"/>
    <property type="match status" value="1"/>
</dbReference>
<dbReference type="GO" id="GO:0008941">
    <property type="term" value="F:nitric oxide dioxygenase NAD(P)H activity"/>
    <property type="evidence" value="ECO:0007669"/>
    <property type="project" value="UniProtKB-EC"/>
</dbReference>
<keyword evidence="6 14" id="KW-0561">Oxygen transport</keyword>
<evidence type="ECO:0000256" key="8">
    <source>
        <dbReference type="ARBA" id="ARBA00022857"/>
    </source>
</evidence>
<feature type="domain" description="FAD-binding FR-type" evidence="16">
    <location>
        <begin position="154"/>
        <end position="257"/>
    </location>
</feature>
<evidence type="ECO:0000256" key="6">
    <source>
        <dbReference type="ARBA" id="ARBA00022621"/>
    </source>
</evidence>
<dbReference type="EMBL" id="CBLX010000004">
    <property type="protein sequence ID" value="CDG38819.1"/>
    <property type="molecule type" value="Genomic_DNA"/>
</dbReference>
<evidence type="ECO:0000256" key="12">
    <source>
        <dbReference type="ARBA" id="ARBA00048649"/>
    </source>
</evidence>
<dbReference type="SUPFAM" id="SSF46458">
    <property type="entry name" value="Globin-like"/>
    <property type="match status" value="1"/>
</dbReference>
<evidence type="ECO:0000313" key="18">
    <source>
        <dbReference type="Proteomes" id="UP000027583"/>
    </source>
</evidence>
<evidence type="ECO:0000256" key="11">
    <source>
        <dbReference type="ARBA" id="ARBA00025094"/>
    </source>
</evidence>
<evidence type="ECO:0000256" key="9">
    <source>
        <dbReference type="ARBA" id="ARBA00023004"/>
    </source>
</evidence>
<dbReference type="PRINTS" id="PR00410">
    <property type="entry name" value="PHEHYDRXLASE"/>
</dbReference>
<keyword evidence="4" id="KW-0216">Detoxification</keyword>
<dbReference type="AlphaFoldDB" id="A0A060QCG6"/>
<accession>A0A060QCG6</accession>
<evidence type="ECO:0000256" key="3">
    <source>
        <dbReference type="ARBA" id="ARBA00012229"/>
    </source>
</evidence>
<dbReference type="GO" id="GO:0019825">
    <property type="term" value="F:oxygen binding"/>
    <property type="evidence" value="ECO:0007669"/>
    <property type="project" value="InterPro"/>
</dbReference>
<dbReference type="InterPro" id="IPR001709">
    <property type="entry name" value="Flavoprot_Pyr_Nucl_cyt_Rdtase"/>
</dbReference>
<dbReference type="SUPFAM" id="SSF63380">
    <property type="entry name" value="Riboflavin synthase domain-like"/>
    <property type="match status" value="1"/>
</dbReference>
<dbReference type="PANTHER" id="PTHR43396:SF3">
    <property type="entry name" value="FLAVOHEMOPROTEIN"/>
    <property type="match status" value="1"/>
</dbReference>
<keyword evidence="14" id="KW-0813">Transport</keyword>
<dbReference type="Gene3D" id="2.40.30.10">
    <property type="entry name" value="Translation factors"/>
    <property type="match status" value="1"/>
</dbReference>
<evidence type="ECO:0000256" key="13">
    <source>
        <dbReference type="ARBA" id="ARBA00049433"/>
    </source>
</evidence>
<dbReference type="InterPro" id="IPR009050">
    <property type="entry name" value="Globin-like_sf"/>
</dbReference>
<dbReference type="Gene3D" id="3.40.50.80">
    <property type="entry name" value="Nucleotide-binding domain of ferredoxin-NADP reductase (FNR) module"/>
    <property type="match status" value="1"/>
</dbReference>
<keyword evidence="8" id="KW-0521">NADP</keyword>
<dbReference type="GO" id="GO:0009636">
    <property type="term" value="P:response to toxic substance"/>
    <property type="evidence" value="ECO:0007669"/>
    <property type="project" value="UniProtKB-KW"/>
</dbReference>
<keyword evidence="10" id="KW-0520">NAD</keyword>
<feature type="domain" description="Globin" evidence="15">
    <location>
        <begin position="4"/>
        <end position="140"/>
    </location>
</feature>
<dbReference type="EC" id="1.14.12.17" evidence="3"/>
<dbReference type="PRINTS" id="PR00371">
    <property type="entry name" value="FPNCR"/>
</dbReference>
<comment type="similarity">
    <text evidence="14">Belongs to the globin family.</text>
</comment>